<dbReference type="EMBL" id="BK015887">
    <property type="protein sequence ID" value="DAD71741.1"/>
    <property type="molecule type" value="Genomic_DNA"/>
</dbReference>
<evidence type="ECO:0000313" key="2">
    <source>
        <dbReference type="EMBL" id="DAD71741.1"/>
    </source>
</evidence>
<protein>
    <submittedName>
        <fullName evidence="2">Minor tail protein</fullName>
    </submittedName>
</protein>
<feature type="coiled-coil region" evidence="1">
    <location>
        <begin position="905"/>
        <end position="939"/>
    </location>
</feature>
<accession>A0A8S5LNW5</accession>
<sequence>MCAVFIPIFISQKGCDCHLAVDGYLNFDTKLDVTGINNGFTKVNSTIAKGVDKAKNMFSDLAKAAAAALSLAALVNFGKECIELGSDLEEVQNVVDVTFPAMTKQVDKWAKSAASSFGLSETMAKKYVGTFGSMAEAFGFTEEQAYEMSTALTGLAGDVASFYNIRQDEAYTKLKSVFSGETETLKDLGIVMTQTALDSYALAKGYSKTTAKMTEAEKVSLRFAFVQDQLANATGDFARTQDSWANQTRVLQLRFDSLKATLGQGLINVFTPIIKSLNTIISKLTTASEKFKSFTEQVFGYSSSANSSSADMSSEMSALTDEAKSTTKQLGNVADKTEDIKNNLAGFDKLNVLSSNSNAATTTADDTVPTQKAANAAANAIDDTTGKLEKRTSKLLNSISKALDKVKTALTAVADSWKRVWNNGTGEKVINNIKKLLGNVFDIVGDIAGAFTKAWNKAGLGDKVVQSIIDKWNSLIELINVVARDFRRVWNNGTGERIWTNILNIITNCNNATKTLREKIKKAWDKNKNGERIWGAILGIVEDITDFLKDMSKIQLDWLEKLDLTPLVTAVADLGEAFRKLLKACGDKLKQAYKDVLLPLAKWTIEKAVPALVEALAGALNLLGDIIDSISPNVIDTLAAAIIGLGTAVAVFKAGQAIASGIDKVKGALSTFLNVLKAHPAIAVVGILAGTITALVSAMEAAKAKRFEILGFDEATEKMQGYVDTITTCKDEVNELCDGIQTSLENTSADMRVIDNYKKRLDELLQKANLTPGEQAELKTIGDYFSEKYPEFEEAWNNYIKKDENGKLTINGNIDEIVGKLDGLINKYKQLAGSQALSELAQENTQALVKSQQTVSKAAAAYRQAQKDFDNWKKEWNFGEDDLNLPGFYTWQSKGIKEPRRNSTVGDLKEEYNKLKSALEDAEKEYNNVCSSTAQLELNSDDLAKMQAVVNGNYSDAAAVLMAYNAGLISAEDVQNSQWKSLQSLEMYAKDSGKNIVFGMSKGIDAYKNEVKKKGLETASYYLNSLNGKEGLDEHSPSKKTYQSGVFAVQGLINGIDESGNRLSRCIVQMLDIIRSQLRSISKIFSDAFMRIAEDTKTPMNIFLANTETFVNNFLTAISNIQNSIPDTLGLGFKISKMPQRITIPKFATGTVVPASYGEFLAVLGDNKREAEVVSPLSTMKQAVKEALQEVNVNANGGGDIHISLEVDGEVLHKTVVRRDRIYQNRHGGKSAFATQ</sequence>
<reference evidence="2" key="1">
    <citation type="journal article" date="2021" name="Proc. Natl. Acad. Sci. U.S.A.">
        <title>A Catalog of Tens of Thousands of Viruses from Human Metagenomes Reveals Hidden Associations with Chronic Diseases.</title>
        <authorList>
            <person name="Tisza M.J."/>
            <person name="Buck C.B."/>
        </authorList>
    </citation>
    <scope>NUCLEOTIDE SEQUENCE</scope>
    <source>
        <strain evidence="2">Cto6l14</strain>
    </source>
</reference>
<evidence type="ECO:0000256" key="1">
    <source>
        <dbReference type="SAM" id="Coils"/>
    </source>
</evidence>
<name>A0A8S5LNW5_9CAUD</name>
<proteinExistence type="predicted"/>
<organism evidence="2">
    <name type="scientific">Siphoviridae sp. cto6l14</name>
    <dbReference type="NCBI Taxonomy" id="2827590"/>
    <lineage>
        <taxon>Viruses</taxon>
        <taxon>Duplodnaviria</taxon>
        <taxon>Heunggongvirae</taxon>
        <taxon>Uroviricota</taxon>
        <taxon>Caudoviricetes</taxon>
    </lineage>
</organism>
<keyword evidence="1" id="KW-0175">Coiled coil</keyword>